<dbReference type="Proteomes" id="UP001320420">
    <property type="component" value="Unassembled WGS sequence"/>
</dbReference>
<accession>A0AAN9UYN8</accession>
<evidence type="ECO:0000313" key="2">
    <source>
        <dbReference type="Proteomes" id="UP001320420"/>
    </source>
</evidence>
<organism evidence="1 2">
    <name type="scientific">Diatrype stigma</name>
    <dbReference type="NCBI Taxonomy" id="117547"/>
    <lineage>
        <taxon>Eukaryota</taxon>
        <taxon>Fungi</taxon>
        <taxon>Dikarya</taxon>
        <taxon>Ascomycota</taxon>
        <taxon>Pezizomycotina</taxon>
        <taxon>Sordariomycetes</taxon>
        <taxon>Xylariomycetidae</taxon>
        <taxon>Xylariales</taxon>
        <taxon>Diatrypaceae</taxon>
        <taxon>Diatrype</taxon>
    </lineage>
</organism>
<dbReference type="EMBL" id="JAKJXP020000009">
    <property type="protein sequence ID" value="KAK7756001.1"/>
    <property type="molecule type" value="Genomic_DNA"/>
</dbReference>
<sequence>MSGFELLGAFAAAGQIQDTPNEIQNLLGEIDTLCNLSKDIQSTPALQTQEIAKVLQRCLLYIDKLKIVLEKIQFDEADSELKKVRKAVEGLIHDKEIVDLFGNLDREKSSLQLNIDVINS</sequence>
<proteinExistence type="predicted"/>
<gene>
    <name evidence="1" type="ORF">SLS62_001944</name>
</gene>
<reference evidence="1 2" key="1">
    <citation type="submission" date="2024-02" db="EMBL/GenBank/DDBJ databases">
        <title>De novo assembly and annotation of 12 fungi associated with fruit tree decline syndrome in Ontario, Canada.</title>
        <authorList>
            <person name="Sulman M."/>
            <person name="Ellouze W."/>
            <person name="Ilyukhin E."/>
        </authorList>
    </citation>
    <scope>NUCLEOTIDE SEQUENCE [LARGE SCALE GENOMIC DNA]</scope>
    <source>
        <strain evidence="1 2">M11/M66-122</strain>
    </source>
</reference>
<dbReference type="AlphaFoldDB" id="A0AAN9UYN8"/>
<evidence type="ECO:0000313" key="1">
    <source>
        <dbReference type="EMBL" id="KAK7756001.1"/>
    </source>
</evidence>
<name>A0AAN9UYN8_9PEZI</name>
<protein>
    <submittedName>
        <fullName evidence="1">Uncharacterized protein</fullName>
    </submittedName>
</protein>
<comment type="caution">
    <text evidence="1">The sequence shown here is derived from an EMBL/GenBank/DDBJ whole genome shotgun (WGS) entry which is preliminary data.</text>
</comment>
<keyword evidence="2" id="KW-1185">Reference proteome</keyword>